<dbReference type="InterPro" id="IPR007345">
    <property type="entry name" value="Polysacch_pyruvyl_Trfase"/>
</dbReference>
<name>A0AAQ3W4D3_9ENTE</name>
<dbReference type="AlphaFoldDB" id="A0AAQ3W4D3"/>
<dbReference type="EMBL" id="CP147246">
    <property type="protein sequence ID" value="WYJ95045.1"/>
    <property type="molecule type" value="Genomic_DNA"/>
</dbReference>
<keyword evidence="3" id="KW-1185">Reference proteome</keyword>
<dbReference type="RefSeq" id="WP_207114636.1">
    <property type="nucleotide sequence ID" value="NZ_CP147246.1"/>
</dbReference>
<organism evidence="2 3">
    <name type="scientific">Candidatus Enterococcus dunnyi</name>
    <dbReference type="NCBI Taxonomy" id="1834192"/>
    <lineage>
        <taxon>Bacteria</taxon>
        <taxon>Bacillati</taxon>
        <taxon>Bacillota</taxon>
        <taxon>Bacilli</taxon>
        <taxon>Lactobacillales</taxon>
        <taxon>Enterococcaceae</taxon>
        <taxon>Enterococcus</taxon>
    </lineage>
</organism>
<proteinExistence type="predicted"/>
<evidence type="ECO:0000313" key="3">
    <source>
        <dbReference type="Proteomes" id="UP000196151"/>
    </source>
</evidence>
<accession>A0AAQ3W4D3</accession>
<reference evidence="2" key="1">
    <citation type="submission" date="2017-05" db="EMBL/GenBank/DDBJ databases">
        <authorList>
            <consortium name="The Broad Institute Genomics Platform"/>
            <consortium name="The Broad Institute Genomic Center for Infectious Diseases"/>
            <person name="Earl A."/>
            <person name="Manson A."/>
            <person name="Schwartman J."/>
            <person name="Gilmore M."/>
            <person name="Abouelleil A."/>
            <person name="Cao P."/>
            <person name="Chapman S."/>
            <person name="Cusick C."/>
            <person name="Shea T."/>
            <person name="Young S."/>
            <person name="Neafsey D."/>
            <person name="Nusbaum C."/>
            <person name="Birren B."/>
        </authorList>
    </citation>
    <scope>NUCLEOTIDE SEQUENCE</scope>
    <source>
        <strain evidence="2">9D6_DIV0238</strain>
    </source>
</reference>
<dbReference type="Proteomes" id="UP000196151">
    <property type="component" value="Chromosome"/>
</dbReference>
<feature type="domain" description="Polysaccharide pyruvyl transferase" evidence="1">
    <location>
        <begin position="14"/>
        <end position="334"/>
    </location>
</feature>
<dbReference type="Pfam" id="PF04230">
    <property type="entry name" value="PS_pyruv_trans"/>
    <property type="match status" value="1"/>
</dbReference>
<evidence type="ECO:0000313" key="2">
    <source>
        <dbReference type="EMBL" id="WYJ95045.1"/>
    </source>
</evidence>
<evidence type="ECO:0000259" key="1">
    <source>
        <dbReference type="Pfam" id="PF04230"/>
    </source>
</evidence>
<protein>
    <recommendedName>
        <fullName evidence="1">Polysaccharide pyruvyl transferase domain-containing protein</fullName>
    </recommendedName>
</protein>
<sequence>MKKIALVGAVDRNNYGDLLFPIILKEWLSSKNRNLEFINYGVVSSDLTKIGAIPSKKISDLEYDGPDALIIVGGATLNSAWKFTHLHLLENENKILLYRILYKIIGKRNAEKLSSKILNGRSRYPWIFSKGEYKLKNCQLIYNTVSGTDFSYFSEKEKKIIANYLSEADYLSVRDPLTKMNLQDLGVGEVHMVPDSAVIMSELFPKKILKTMVSEEYKAFEKKNASKKYMVFQIGKKYSSDEKEIAKQLYKYCQEKELSLVLLPIGRAGMHEDQIPLKKIYEYCKNEIEVYLPENNTIFDTMSYIGNSELFSGTSLHGNITAISYCVKTVGLDNRVKKLKYFLEEYYIDSYPYAENSRHIYDELVKSDGLEIKDIIASKNRLIDLVTDHFQQLLEILD</sequence>
<gene>
    <name evidence="2" type="ORF">A5889_002587</name>
</gene>
<reference evidence="2" key="2">
    <citation type="submission" date="2024-03" db="EMBL/GenBank/DDBJ databases">
        <title>The Genome Sequence of Enterococcus sp. DIV0238c.</title>
        <authorList>
            <consortium name="The Broad Institute Genomics Platform"/>
            <consortium name="The Broad Institute Microbial Omics Core"/>
            <consortium name="The Broad Institute Genomic Center for Infectious Diseases"/>
            <person name="Earl A."/>
            <person name="Manson A."/>
            <person name="Gilmore M."/>
            <person name="Schwartman J."/>
            <person name="Shea T."/>
            <person name="Abouelleil A."/>
            <person name="Cao P."/>
            <person name="Chapman S."/>
            <person name="Cusick C."/>
            <person name="Young S."/>
            <person name="Neafsey D."/>
            <person name="Nusbaum C."/>
            <person name="Birren B."/>
        </authorList>
    </citation>
    <scope>NUCLEOTIDE SEQUENCE</scope>
    <source>
        <strain evidence="2">9D6_DIV0238</strain>
    </source>
</reference>